<sequence length="46" mass="5291">MTDVEKNVDKDTLNASQRRDAEAVLDLVDDDQDEQTNDRTVELGRR</sequence>
<organism evidence="2 3">
    <name type="scientific">Halocalculus aciditolerans</name>
    <dbReference type="NCBI Taxonomy" id="1383812"/>
    <lineage>
        <taxon>Archaea</taxon>
        <taxon>Methanobacteriati</taxon>
        <taxon>Methanobacteriota</taxon>
        <taxon>Stenosarchaea group</taxon>
        <taxon>Halobacteria</taxon>
        <taxon>Halobacteriales</taxon>
        <taxon>Halobacteriaceae</taxon>
        <taxon>Halocalculus</taxon>
    </lineage>
</organism>
<comment type="caution">
    <text evidence="2">The sequence shown here is derived from an EMBL/GenBank/DDBJ whole genome shotgun (WGS) entry which is preliminary data.</text>
</comment>
<feature type="compositionally biased region" description="Basic and acidic residues" evidence="1">
    <location>
        <begin position="36"/>
        <end position="46"/>
    </location>
</feature>
<reference evidence="2" key="2">
    <citation type="submission" date="2020-09" db="EMBL/GenBank/DDBJ databases">
        <authorList>
            <person name="Sun Q."/>
            <person name="Ohkuma M."/>
        </authorList>
    </citation>
    <scope>NUCLEOTIDE SEQUENCE</scope>
    <source>
        <strain evidence="2">JCM 19596</strain>
    </source>
</reference>
<reference evidence="2" key="1">
    <citation type="journal article" date="2014" name="Int. J. Syst. Evol. Microbiol.">
        <title>Complete genome sequence of Corynebacterium casei LMG S-19264T (=DSM 44701T), isolated from a smear-ripened cheese.</title>
        <authorList>
            <consortium name="US DOE Joint Genome Institute (JGI-PGF)"/>
            <person name="Walter F."/>
            <person name="Albersmeier A."/>
            <person name="Kalinowski J."/>
            <person name="Ruckert C."/>
        </authorList>
    </citation>
    <scope>NUCLEOTIDE SEQUENCE</scope>
    <source>
        <strain evidence="2">JCM 19596</strain>
    </source>
</reference>
<feature type="compositionally biased region" description="Basic and acidic residues" evidence="1">
    <location>
        <begin position="1"/>
        <end position="22"/>
    </location>
</feature>
<accession>A0A830FJ50</accession>
<evidence type="ECO:0000313" key="3">
    <source>
        <dbReference type="Proteomes" id="UP000607197"/>
    </source>
</evidence>
<dbReference type="RefSeq" id="WP_188977548.1">
    <property type="nucleotide sequence ID" value="NZ_BMPG01000002.1"/>
</dbReference>
<name>A0A830FJ50_9EURY</name>
<dbReference type="Proteomes" id="UP000607197">
    <property type="component" value="Unassembled WGS sequence"/>
</dbReference>
<feature type="region of interest" description="Disordered" evidence="1">
    <location>
        <begin position="1"/>
        <end position="46"/>
    </location>
</feature>
<gene>
    <name evidence="2" type="ORF">GCM10009039_15160</name>
</gene>
<dbReference type="EMBL" id="BMPG01000002">
    <property type="protein sequence ID" value="GGL57935.1"/>
    <property type="molecule type" value="Genomic_DNA"/>
</dbReference>
<evidence type="ECO:0000313" key="2">
    <source>
        <dbReference type="EMBL" id="GGL57935.1"/>
    </source>
</evidence>
<dbReference type="AlphaFoldDB" id="A0A830FJ50"/>
<proteinExistence type="predicted"/>
<protein>
    <submittedName>
        <fullName evidence="2">Uncharacterized protein</fullName>
    </submittedName>
</protein>
<evidence type="ECO:0000256" key="1">
    <source>
        <dbReference type="SAM" id="MobiDB-lite"/>
    </source>
</evidence>
<keyword evidence="3" id="KW-1185">Reference proteome</keyword>